<name>A0A8T1JUS3_9STRA</name>
<dbReference type="Proteomes" id="UP000736787">
    <property type="component" value="Unassembled WGS sequence"/>
</dbReference>
<proteinExistence type="predicted"/>
<dbReference type="EMBL" id="RCMK01000967">
    <property type="protein sequence ID" value="KAG2906231.1"/>
    <property type="molecule type" value="Genomic_DNA"/>
</dbReference>
<gene>
    <name evidence="1" type="ORF">PC117_g20560</name>
</gene>
<evidence type="ECO:0000313" key="2">
    <source>
        <dbReference type="Proteomes" id="UP000736787"/>
    </source>
</evidence>
<organism evidence="1 2">
    <name type="scientific">Phytophthora cactorum</name>
    <dbReference type="NCBI Taxonomy" id="29920"/>
    <lineage>
        <taxon>Eukaryota</taxon>
        <taxon>Sar</taxon>
        <taxon>Stramenopiles</taxon>
        <taxon>Oomycota</taxon>
        <taxon>Peronosporomycetes</taxon>
        <taxon>Peronosporales</taxon>
        <taxon>Peronosporaceae</taxon>
        <taxon>Phytophthora</taxon>
    </lineage>
</organism>
<comment type="caution">
    <text evidence="1">The sequence shown here is derived from an EMBL/GenBank/DDBJ whole genome shotgun (WGS) entry which is preliminary data.</text>
</comment>
<reference evidence="1" key="1">
    <citation type="submission" date="2018-10" db="EMBL/GenBank/DDBJ databases">
        <title>Effector identification in a new, highly contiguous assembly of the strawberry crown rot pathogen Phytophthora cactorum.</title>
        <authorList>
            <person name="Armitage A.D."/>
            <person name="Nellist C.F."/>
            <person name="Bates H."/>
            <person name="Vickerstaff R.J."/>
            <person name="Harrison R.J."/>
        </authorList>
    </citation>
    <scope>NUCLEOTIDE SEQUENCE</scope>
    <source>
        <strain evidence="1">4040</strain>
    </source>
</reference>
<dbReference type="AlphaFoldDB" id="A0A8T1JUS3"/>
<accession>A0A8T1JUS3</accession>
<evidence type="ECO:0000313" key="1">
    <source>
        <dbReference type="EMBL" id="KAG2906231.1"/>
    </source>
</evidence>
<protein>
    <submittedName>
        <fullName evidence="1">Uncharacterized protein</fullName>
    </submittedName>
</protein>
<sequence>MRKVFMVSLFKVGHNPAGSLWATATGVVISRGGFFASREATRSVAPRRCAIPRRSEQD</sequence>